<evidence type="ECO:0000313" key="4">
    <source>
        <dbReference type="Proteomes" id="UP000191500"/>
    </source>
</evidence>
<feature type="signal peptide" evidence="2">
    <location>
        <begin position="1"/>
        <end position="25"/>
    </location>
</feature>
<sequence>MPVLSGLKLAALGLLMSHSFGVVRSVELPATDGVTDGATGGAGGGGLGSTVPPVGGKGGLGETVQGLGLGIDQILNLDLDNQKKLVGVGGQQGDAKIDVLAARRAQENGSTVEEEKQKIKDNQKKDKNTKQKAEEDLIAGRLNVFYAYGMQSVGQKVRPKWVLVFENAFTAHAYFGQVMQDYQGYYKKSRENSKDPRPHPQIFIFPHGVGPGELEGVSKYKDYANKLFFNLVDEKTMQLPVIPVQDKYGYVLHGAS</sequence>
<keyword evidence="2" id="KW-0732">Signal</keyword>
<keyword evidence="4" id="KW-1185">Reference proteome</keyword>
<proteinExistence type="predicted"/>
<name>A0A1V6U877_9EURO</name>
<dbReference type="Proteomes" id="UP000191500">
    <property type="component" value="Unassembled WGS sequence"/>
</dbReference>
<dbReference type="EMBL" id="MDDG01000016">
    <property type="protein sequence ID" value="OQE34696.1"/>
    <property type="molecule type" value="Genomic_DNA"/>
</dbReference>
<comment type="caution">
    <text evidence="3">The sequence shown here is derived from an EMBL/GenBank/DDBJ whole genome shotgun (WGS) entry which is preliminary data.</text>
</comment>
<reference evidence="4" key="1">
    <citation type="journal article" date="2017" name="Nat. Microbiol.">
        <title>Global analysis of biosynthetic gene clusters reveals vast potential of secondary metabolite production in Penicillium species.</title>
        <authorList>
            <person name="Nielsen J.C."/>
            <person name="Grijseels S."/>
            <person name="Prigent S."/>
            <person name="Ji B."/>
            <person name="Dainat J."/>
            <person name="Nielsen K.F."/>
            <person name="Frisvad J.C."/>
            <person name="Workman M."/>
            <person name="Nielsen J."/>
        </authorList>
    </citation>
    <scope>NUCLEOTIDE SEQUENCE [LARGE SCALE GENOMIC DNA]</scope>
    <source>
        <strain evidence="4">IBT 31321</strain>
    </source>
</reference>
<evidence type="ECO:0000256" key="1">
    <source>
        <dbReference type="SAM" id="MobiDB-lite"/>
    </source>
</evidence>
<feature type="region of interest" description="Disordered" evidence="1">
    <location>
        <begin position="105"/>
        <end position="132"/>
    </location>
</feature>
<feature type="chain" id="PRO_5012054031" evidence="2">
    <location>
        <begin position="26"/>
        <end position="256"/>
    </location>
</feature>
<feature type="compositionally biased region" description="Basic and acidic residues" evidence="1">
    <location>
        <begin position="113"/>
        <end position="132"/>
    </location>
</feature>
<protein>
    <submittedName>
        <fullName evidence="3">Uncharacterized protein</fullName>
    </submittedName>
</protein>
<accession>A0A1V6U877</accession>
<evidence type="ECO:0000313" key="3">
    <source>
        <dbReference type="EMBL" id="OQE34696.1"/>
    </source>
</evidence>
<gene>
    <name evidence="3" type="ORF">PENCOP_c016G08466</name>
</gene>
<evidence type="ECO:0000256" key="2">
    <source>
        <dbReference type="SAM" id="SignalP"/>
    </source>
</evidence>
<dbReference type="AlphaFoldDB" id="A0A1V6U877"/>
<dbReference type="STRING" id="36646.A0A1V6U877"/>
<organism evidence="3 4">
    <name type="scientific">Penicillium coprophilum</name>
    <dbReference type="NCBI Taxonomy" id="36646"/>
    <lineage>
        <taxon>Eukaryota</taxon>
        <taxon>Fungi</taxon>
        <taxon>Dikarya</taxon>
        <taxon>Ascomycota</taxon>
        <taxon>Pezizomycotina</taxon>
        <taxon>Eurotiomycetes</taxon>
        <taxon>Eurotiomycetidae</taxon>
        <taxon>Eurotiales</taxon>
        <taxon>Aspergillaceae</taxon>
        <taxon>Penicillium</taxon>
    </lineage>
</organism>